<feature type="domain" description="Thioredoxin" evidence="1">
    <location>
        <begin position="1"/>
        <end position="63"/>
    </location>
</feature>
<dbReference type="Proteomes" id="UP000095751">
    <property type="component" value="Unassembled WGS sequence"/>
</dbReference>
<protein>
    <recommendedName>
        <fullName evidence="1">Thioredoxin domain-containing protein</fullName>
    </recommendedName>
</protein>
<sequence length="63" mass="6831">CKTCKTINPAFTRMARINQESNDDNDNSNISFVKAETSGASGKELAKHVSVQAVPAFVFIRDG</sequence>
<dbReference type="OrthoDB" id="2121326at2759"/>
<dbReference type="CDD" id="cd02947">
    <property type="entry name" value="TRX_family"/>
    <property type="match status" value="1"/>
</dbReference>
<feature type="non-terminal residue" evidence="2">
    <location>
        <position position="1"/>
    </location>
</feature>
<evidence type="ECO:0000313" key="3">
    <source>
        <dbReference type="Proteomes" id="UP000095751"/>
    </source>
</evidence>
<gene>
    <name evidence="2" type="ORF">FRACYDRAFT_155646</name>
</gene>
<keyword evidence="3" id="KW-1185">Reference proteome</keyword>
<dbReference type="InterPro" id="IPR013766">
    <property type="entry name" value="Thioredoxin_domain"/>
</dbReference>
<dbReference type="KEGG" id="fcy:FRACYDRAFT_155646"/>
<accession>A0A1E7FP01</accession>
<dbReference type="InterPro" id="IPR036249">
    <property type="entry name" value="Thioredoxin-like_sf"/>
</dbReference>
<dbReference type="SUPFAM" id="SSF52833">
    <property type="entry name" value="Thioredoxin-like"/>
    <property type="match status" value="1"/>
</dbReference>
<reference evidence="2 3" key="1">
    <citation type="submission" date="2016-09" db="EMBL/GenBank/DDBJ databases">
        <title>Extensive genetic diversity and differential bi-allelic expression allows diatom success in the polar Southern Ocean.</title>
        <authorList>
            <consortium name="DOE Joint Genome Institute"/>
            <person name="Mock T."/>
            <person name="Otillar R.P."/>
            <person name="Strauss J."/>
            <person name="Dupont C."/>
            <person name="Frickenhaus S."/>
            <person name="Maumus F."/>
            <person name="Mcmullan M."/>
            <person name="Sanges R."/>
            <person name="Schmutz J."/>
            <person name="Toseland A."/>
            <person name="Valas R."/>
            <person name="Veluchamy A."/>
            <person name="Ward B.J."/>
            <person name="Allen A."/>
            <person name="Barry K."/>
            <person name="Falciatore A."/>
            <person name="Ferrante M."/>
            <person name="Fortunato A.E."/>
            <person name="Gloeckner G."/>
            <person name="Gruber A."/>
            <person name="Hipkin R."/>
            <person name="Janech M."/>
            <person name="Kroth P."/>
            <person name="Leese F."/>
            <person name="Lindquist E."/>
            <person name="Lyon B.R."/>
            <person name="Martin J."/>
            <person name="Mayer C."/>
            <person name="Parker M."/>
            <person name="Quesneville H."/>
            <person name="Raymond J."/>
            <person name="Uhlig C."/>
            <person name="Valentin K.U."/>
            <person name="Worden A.Z."/>
            <person name="Armbrust E.V."/>
            <person name="Bowler C."/>
            <person name="Green B."/>
            <person name="Moulton V."/>
            <person name="Van Oosterhout C."/>
            <person name="Grigoriev I."/>
        </authorList>
    </citation>
    <scope>NUCLEOTIDE SEQUENCE [LARGE SCALE GENOMIC DNA]</scope>
    <source>
        <strain evidence="2 3">CCMP1102</strain>
    </source>
</reference>
<evidence type="ECO:0000313" key="2">
    <source>
        <dbReference type="EMBL" id="OEU19854.1"/>
    </source>
</evidence>
<organism evidence="2 3">
    <name type="scientific">Fragilariopsis cylindrus CCMP1102</name>
    <dbReference type="NCBI Taxonomy" id="635003"/>
    <lineage>
        <taxon>Eukaryota</taxon>
        <taxon>Sar</taxon>
        <taxon>Stramenopiles</taxon>
        <taxon>Ochrophyta</taxon>
        <taxon>Bacillariophyta</taxon>
        <taxon>Bacillariophyceae</taxon>
        <taxon>Bacillariophycidae</taxon>
        <taxon>Bacillariales</taxon>
        <taxon>Bacillariaceae</taxon>
        <taxon>Fragilariopsis</taxon>
    </lineage>
</organism>
<dbReference type="InParanoid" id="A0A1E7FP01"/>
<feature type="non-terminal residue" evidence="2">
    <location>
        <position position="63"/>
    </location>
</feature>
<dbReference type="EMBL" id="KV784355">
    <property type="protein sequence ID" value="OEU19854.1"/>
    <property type="molecule type" value="Genomic_DNA"/>
</dbReference>
<name>A0A1E7FP01_9STRA</name>
<proteinExistence type="predicted"/>
<evidence type="ECO:0000259" key="1">
    <source>
        <dbReference type="Pfam" id="PF00085"/>
    </source>
</evidence>
<dbReference type="Gene3D" id="3.40.30.10">
    <property type="entry name" value="Glutaredoxin"/>
    <property type="match status" value="1"/>
</dbReference>
<dbReference type="Pfam" id="PF00085">
    <property type="entry name" value="Thioredoxin"/>
    <property type="match status" value="1"/>
</dbReference>
<dbReference type="AlphaFoldDB" id="A0A1E7FP01"/>